<name>A0A2P2PRA3_RHIMU</name>
<accession>A0A2P2PRA3</accession>
<dbReference type="AlphaFoldDB" id="A0A2P2PRA3"/>
<dbReference type="EMBL" id="GGEC01076803">
    <property type="protein sequence ID" value="MBX57287.1"/>
    <property type="molecule type" value="Transcribed_RNA"/>
</dbReference>
<protein>
    <submittedName>
        <fullName evidence="1">Uncharacterized protein</fullName>
    </submittedName>
</protein>
<sequence length="26" mass="2944">MHSRSGVGVCITIFILWCSAHNFDIH</sequence>
<reference evidence="1" key="1">
    <citation type="submission" date="2018-02" db="EMBL/GenBank/DDBJ databases">
        <title>Rhizophora mucronata_Transcriptome.</title>
        <authorList>
            <person name="Meera S.P."/>
            <person name="Sreeshan A."/>
            <person name="Augustine A."/>
        </authorList>
    </citation>
    <scope>NUCLEOTIDE SEQUENCE</scope>
    <source>
        <tissue evidence="1">Leaf</tissue>
    </source>
</reference>
<evidence type="ECO:0000313" key="1">
    <source>
        <dbReference type="EMBL" id="MBX57287.1"/>
    </source>
</evidence>
<proteinExistence type="predicted"/>
<organism evidence="1">
    <name type="scientific">Rhizophora mucronata</name>
    <name type="common">Asiatic mangrove</name>
    <dbReference type="NCBI Taxonomy" id="61149"/>
    <lineage>
        <taxon>Eukaryota</taxon>
        <taxon>Viridiplantae</taxon>
        <taxon>Streptophyta</taxon>
        <taxon>Embryophyta</taxon>
        <taxon>Tracheophyta</taxon>
        <taxon>Spermatophyta</taxon>
        <taxon>Magnoliopsida</taxon>
        <taxon>eudicotyledons</taxon>
        <taxon>Gunneridae</taxon>
        <taxon>Pentapetalae</taxon>
        <taxon>rosids</taxon>
        <taxon>fabids</taxon>
        <taxon>Malpighiales</taxon>
        <taxon>Rhizophoraceae</taxon>
        <taxon>Rhizophora</taxon>
    </lineage>
</organism>